<dbReference type="RefSeq" id="XP_062643820.1">
    <property type="nucleotide sequence ID" value="XM_062787879.1"/>
</dbReference>
<feature type="compositionally biased region" description="Polar residues" evidence="1">
    <location>
        <begin position="470"/>
        <end position="479"/>
    </location>
</feature>
<dbReference type="PROSITE" id="PS51767">
    <property type="entry name" value="PEPTIDASE_A1"/>
    <property type="match status" value="1"/>
</dbReference>
<keyword evidence="2" id="KW-1133">Transmembrane helix</keyword>
<reference evidence="4" key="1">
    <citation type="journal article" date="2023" name="Mol. Phylogenet. Evol.">
        <title>Genome-scale phylogeny and comparative genomics of the fungal order Sordariales.</title>
        <authorList>
            <person name="Hensen N."/>
            <person name="Bonometti L."/>
            <person name="Westerberg I."/>
            <person name="Brannstrom I.O."/>
            <person name="Guillou S."/>
            <person name="Cros-Aarteil S."/>
            <person name="Calhoun S."/>
            <person name="Haridas S."/>
            <person name="Kuo A."/>
            <person name="Mondo S."/>
            <person name="Pangilinan J."/>
            <person name="Riley R."/>
            <person name="LaButti K."/>
            <person name="Andreopoulos B."/>
            <person name="Lipzen A."/>
            <person name="Chen C."/>
            <person name="Yan M."/>
            <person name="Daum C."/>
            <person name="Ng V."/>
            <person name="Clum A."/>
            <person name="Steindorff A."/>
            <person name="Ohm R.A."/>
            <person name="Martin F."/>
            <person name="Silar P."/>
            <person name="Natvig D.O."/>
            <person name="Lalanne C."/>
            <person name="Gautier V."/>
            <person name="Ament-Velasquez S.L."/>
            <person name="Kruys A."/>
            <person name="Hutchinson M.I."/>
            <person name="Powell A.J."/>
            <person name="Barry K."/>
            <person name="Miller A.N."/>
            <person name="Grigoriev I.V."/>
            <person name="Debuchy R."/>
            <person name="Gladieux P."/>
            <person name="Hiltunen Thoren M."/>
            <person name="Johannesson H."/>
        </authorList>
    </citation>
    <scope>NUCLEOTIDE SEQUENCE</scope>
    <source>
        <strain evidence="4">CBS 731.68</strain>
    </source>
</reference>
<feature type="non-terminal residue" evidence="4">
    <location>
        <position position="1"/>
    </location>
</feature>
<dbReference type="GeneID" id="87824649"/>
<keyword evidence="2" id="KW-0812">Transmembrane</keyword>
<dbReference type="Proteomes" id="UP001302602">
    <property type="component" value="Unassembled WGS sequence"/>
</dbReference>
<reference evidence="4" key="2">
    <citation type="submission" date="2023-05" db="EMBL/GenBank/DDBJ databases">
        <authorList>
            <consortium name="Lawrence Berkeley National Laboratory"/>
            <person name="Steindorff A."/>
            <person name="Hensen N."/>
            <person name="Bonometti L."/>
            <person name="Westerberg I."/>
            <person name="Brannstrom I.O."/>
            <person name="Guillou S."/>
            <person name="Cros-Aarteil S."/>
            <person name="Calhoun S."/>
            <person name="Haridas S."/>
            <person name="Kuo A."/>
            <person name="Mondo S."/>
            <person name="Pangilinan J."/>
            <person name="Riley R."/>
            <person name="Labutti K."/>
            <person name="Andreopoulos B."/>
            <person name="Lipzen A."/>
            <person name="Chen C."/>
            <person name="Yanf M."/>
            <person name="Daum C."/>
            <person name="Ng V."/>
            <person name="Clum A."/>
            <person name="Ohm R."/>
            <person name="Martin F."/>
            <person name="Silar P."/>
            <person name="Natvig D."/>
            <person name="Lalanne C."/>
            <person name="Gautier V."/>
            <person name="Ament-Velasquez S.L."/>
            <person name="Kruys A."/>
            <person name="Hutchinson M.I."/>
            <person name="Powell A.J."/>
            <person name="Barry K."/>
            <person name="Miller A.N."/>
            <person name="Grigoriev I.V."/>
            <person name="Debuchy R."/>
            <person name="Gladieux P."/>
            <person name="Thoren M.H."/>
            <person name="Johannesson H."/>
        </authorList>
    </citation>
    <scope>NUCLEOTIDE SEQUENCE</scope>
    <source>
        <strain evidence="4">CBS 731.68</strain>
    </source>
</reference>
<gene>
    <name evidence="4" type="ORF">N657DRAFT_549120</name>
</gene>
<evidence type="ECO:0000313" key="4">
    <source>
        <dbReference type="EMBL" id="KAK4120048.1"/>
    </source>
</evidence>
<feature type="transmembrane region" description="Helical" evidence="2">
    <location>
        <begin position="513"/>
        <end position="536"/>
    </location>
</feature>
<comment type="caution">
    <text evidence="4">The sequence shown here is derived from an EMBL/GenBank/DDBJ whole genome shotgun (WGS) entry which is preliminary data.</text>
</comment>
<dbReference type="EMBL" id="MU853242">
    <property type="protein sequence ID" value="KAK4120048.1"/>
    <property type="molecule type" value="Genomic_DNA"/>
</dbReference>
<evidence type="ECO:0000256" key="2">
    <source>
        <dbReference type="SAM" id="Phobius"/>
    </source>
</evidence>
<dbReference type="SUPFAM" id="SSF50630">
    <property type="entry name" value="Acid proteases"/>
    <property type="match status" value="1"/>
</dbReference>
<dbReference type="InterPro" id="IPR033121">
    <property type="entry name" value="PEPTIDASE_A1"/>
</dbReference>
<dbReference type="InterPro" id="IPR021109">
    <property type="entry name" value="Peptidase_aspartic_dom_sf"/>
</dbReference>
<feature type="compositionally biased region" description="Gly residues" evidence="1">
    <location>
        <begin position="482"/>
        <end position="498"/>
    </location>
</feature>
<keyword evidence="5" id="KW-1185">Reference proteome</keyword>
<dbReference type="CDD" id="cd12087">
    <property type="entry name" value="TM_EGFR-like"/>
    <property type="match status" value="1"/>
</dbReference>
<evidence type="ECO:0000313" key="5">
    <source>
        <dbReference type="Proteomes" id="UP001302602"/>
    </source>
</evidence>
<accession>A0AAN6TSW6</accession>
<feature type="non-terminal residue" evidence="4">
    <location>
        <position position="555"/>
    </location>
</feature>
<feature type="region of interest" description="Disordered" evidence="1">
    <location>
        <begin position="431"/>
        <end position="450"/>
    </location>
</feature>
<feature type="region of interest" description="Disordered" evidence="1">
    <location>
        <begin position="470"/>
        <end position="505"/>
    </location>
</feature>
<dbReference type="AlphaFoldDB" id="A0AAN6TSW6"/>
<feature type="domain" description="Peptidase A1" evidence="3">
    <location>
        <begin position="1"/>
        <end position="422"/>
    </location>
</feature>
<protein>
    <recommendedName>
        <fullName evidence="3">Peptidase A1 domain-containing protein</fullName>
    </recommendedName>
</protein>
<evidence type="ECO:0000256" key="1">
    <source>
        <dbReference type="SAM" id="MobiDB-lite"/>
    </source>
</evidence>
<keyword evidence="2" id="KW-0472">Membrane</keyword>
<dbReference type="Gene3D" id="2.40.70.10">
    <property type="entry name" value="Acid Proteases"/>
    <property type="match status" value="1"/>
</dbReference>
<organism evidence="4 5">
    <name type="scientific">Parathielavia appendiculata</name>
    <dbReference type="NCBI Taxonomy" id="2587402"/>
    <lineage>
        <taxon>Eukaryota</taxon>
        <taxon>Fungi</taxon>
        <taxon>Dikarya</taxon>
        <taxon>Ascomycota</taxon>
        <taxon>Pezizomycotina</taxon>
        <taxon>Sordariomycetes</taxon>
        <taxon>Sordariomycetidae</taxon>
        <taxon>Sordariales</taxon>
        <taxon>Chaetomiaceae</taxon>
        <taxon>Parathielavia</taxon>
    </lineage>
</organism>
<proteinExistence type="predicted"/>
<evidence type="ECO:0000259" key="3">
    <source>
        <dbReference type="PROSITE" id="PS51767"/>
    </source>
</evidence>
<name>A0AAN6TSW6_9PEZI</name>
<sequence length="555" mass="57873">LLSLSLPTFALAAVEPRQATWGQSFGPDGPWNTIEVSIGGQPKISLFPGRMWQSIVTTSDYCSINGSMPHCASGTYRKDRTSATSDGAKISFQPPTQDLARGVPLRGNANMQLETIDLGFRSGPIQNHSLALIETESQMYAYPGGTWYPIFTGCFSLGAPDRSQVFSSDTLGKKPGINATMIPWVLKDDGSTASSSFGLHYGAAGPSARMSGSLLYGGYDRNRVVGNVLTFQGDFSQPISLQDISIRVIKGSSPFESVPVDSGSGSGSGSGNVTSNTNISGLLTKGNSTIPPSGLPIFIDPCSPYLTLPQSTCDAIASHLPVVYNASLGLYTWNVSSPRYKPIVASASTLSFTVMGGRNTDSLTIHVPFRHLNLTLTAPFAGNPTPYFPCFTSGTGAYVLGRAFFQDAFLGANWEKNRVFLGQAPGPNIPPGVDPVSIQPDEETIKSGGNDWEKSWDGFWTALTAKEANGTSEVDVTTTSGGDSGGGAGGSGGSGGAASAGSEGEKGGLSTGVIVGIAVGAAVAGFVGAGLFFFWYRRKQRSVQPVEPTPAPPGP</sequence>